<accession>T1IIF1</accession>
<evidence type="ECO:0000256" key="2">
    <source>
        <dbReference type="ARBA" id="ARBA00022768"/>
    </source>
</evidence>
<evidence type="ECO:0000313" key="7">
    <source>
        <dbReference type="EnsemblMetazoa" id="SMAR000648-PA"/>
    </source>
</evidence>
<dbReference type="SUPFAM" id="SSF50447">
    <property type="entry name" value="Translation proteins"/>
    <property type="match status" value="1"/>
</dbReference>
<dbReference type="InterPro" id="IPR020568">
    <property type="entry name" value="Ribosomal_Su5_D2-typ_SF"/>
</dbReference>
<keyword evidence="4" id="KW-0496">Mitochondrion</keyword>
<dbReference type="InterPro" id="IPR000795">
    <property type="entry name" value="T_Tr_GTP-bd_dom"/>
</dbReference>
<dbReference type="EnsemblMetazoa" id="SMAR000648-RA">
    <property type="protein sequence ID" value="SMAR000648-PA"/>
    <property type="gene ID" value="SMAR000648"/>
</dbReference>
<dbReference type="InterPro" id="IPR035647">
    <property type="entry name" value="EFG_III/V"/>
</dbReference>
<dbReference type="InterPro" id="IPR027417">
    <property type="entry name" value="P-loop_NTPase"/>
</dbReference>
<dbReference type="PANTHER" id="PTHR43261">
    <property type="entry name" value="TRANSLATION ELONGATION FACTOR G-RELATED"/>
    <property type="match status" value="1"/>
</dbReference>
<organism evidence="7 8">
    <name type="scientific">Strigamia maritima</name>
    <name type="common">European centipede</name>
    <name type="synonym">Geophilus maritimus</name>
    <dbReference type="NCBI Taxonomy" id="126957"/>
    <lineage>
        <taxon>Eukaryota</taxon>
        <taxon>Metazoa</taxon>
        <taxon>Ecdysozoa</taxon>
        <taxon>Arthropoda</taxon>
        <taxon>Myriapoda</taxon>
        <taxon>Chilopoda</taxon>
        <taxon>Pleurostigmophora</taxon>
        <taxon>Geophilomorpha</taxon>
        <taxon>Linotaeniidae</taxon>
        <taxon>Strigamia</taxon>
    </lineage>
</organism>
<keyword evidence="2" id="KW-0251">Elongation factor</keyword>
<dbReference type="SUPFAM" id="SSF52540">
    <property type="entry name" value="P-loop containing nucleoside triphosphate hydrolases"/>
    <property type="match status" value="1"/>
</dbReference>
<evidence type="ECO:0000259" key="6">
    <source>
        <dbReference type="PROSITE" id="PS51722"/>
    </source>
</evidence>
<dbReference type="FunFam" id="3.30.70.870:FF:000001">
    <property type="entry name" value="Elongation factor G"/>
    <property type="match status" value="1"/>
</dbReference>
<dbReference type="PROSITE" id="PS00301">
    <property type="entry name" value="G_TR_1"/>
    <property type="match status" value="1"/>
</dbReference>
<dbReference type="PANTHER" id="PTHR43261:SF1">
    <property type="entry name" value="RIBOSOME-RELEASING FACTOR 2, MITOCHONDRIAL"/>
    <property type="match status" value="1"/>
</dbReference>
<dbReference type="InterPro" id="IPR014721">
    <property type="entry name" value="Ribsml_uS5_D2-typ_fold_subgr"/>
</dbReference>
<dbReference type="GO" id="GO:0003746">
    <property type="term" value="F:translation elongation factor activity"/>
    <property type="evidence" value="ECO:0007669"/>
    <property type="project" value="UniProtKB-KW"/>
</dbReference>
<dbReference type="GO" id="GO:0003924">
    <property type="term" value="F:GTPase activity"/>
    <property type="evidence" value="ECO:0007669"/>
    <property type="project" value="InterPro"/>
</dbReference>
<dbReference type="FunFam" id="3.40.50.300:FF:000514">
    <property type="entry name" value="Ribosome-releasing factor 2, mitochondrial"/>
    <property type="match status" value="1"/>
</dbReference>
<dbReference type="InterPro" id="IPR053905">
    <property type="entry name" value="EF-G-like_DII"/>
</dbReference>
<dbReference type="HOGENOM" id="CLU_002794_4_1_1"/>
<dbReference type="STRING" id="126957.T1IIF1"/>
<dbReference type="SMART" id="SM00838">
    <property type="entry name" value="EFG_C"/>
    <property type="match status" value="1"/>
</dbReference>
<dbReference type="GO" id="GO:0005759">
    <property type="term" value="C:mitochondrial matrix"/>
    <property type="evidence" value="ECO:0007669"/>
    <property type="project" value="UniProtKB-ARBA"/>
</dbReference>
<keyword evidence="1" id="KW-0547">Nucleotide-binding</keyword>
<dbReference type="GO" id="GO:0032543">
    <property type="term" value="P:mitochondrial translation"/>
    <property type="evidence" value="ECO:0007669"/>
    <property type="project" value="TreeGrafter"/>
</dbReference>
<evidence type="ECO:0000313" key="8">
    <source>
        <dbReference type="Proteomes" id="UP000014500"/>
    </source>
</evidence>
<dbReference type="SUPFAM" id="SSF54980">
    <property type="entry name" value="EF-G C-terminal domain-like"/>
    <property type="match status" value="2"/>
</dbReference>
<dbReference type="GO" id="GO:0032790">
    <property type="term" value="P:ribosome disassembly"/>
    <property type="evidence" value="ECO:0007669"/>
    <property type="project" value="TreeGrafter"/>
</dbReference>
<dbReference type="CDD" id="cd03713">
    <property type="entry name" value="EFG_mtEFG_C"/>
    <property type="match status" value="1"/>
</dbReference>
<dbReference type="InterPro" id="IPR005517">
    <property type="entry name" value="Transl_elong_EFG/EF2_IV"/>
</dbReference>
<dbReference type="GO" id="GO:0005525">
    <property type="term" value="F:GTP binding"/>
    <property type="evidence" value="ECO:0007669"/>
    <property type="project" value="UniProtKB-KW"/>
</dbReference>
<dbReference type="InterPro" id="IPR009000">
    <property type="entry name" value="Transl_B-barrel_sf"/>
</dbReference>
<dbReference type="Gene3D" id="3.40.50.300">
    <property type="entry name" value="P-loop containing nucleotide triphosphate hydrolases"/>
    <property type="match status" value="1"/>
</dbReference>
<dbReference type="CDD" id="cd16262">
    <property type="entry name" value="EFG_III"/>
    <property type="match status" value="1"/>
</dbReference>
<dbReference type="AlphaFoldDB" id="T1IIF1"/>
<dbReference type="InterPro" id="IPR041095">
    <property type="entry name" value="EFG_II"/>
</dbReference>
<dbReference type="PhylomeDB" id="T1IIF1"/>
<dbReference type="Gene3D" id="3.30.230.10">
    <property type="match status" value="1"/>
</dbReference>
<dbReference type="CDD" id="cd01886">
    <property type="entry name" value="EF-G"/>
    <property type="match status" value="1"/>
</dbReference>
<dbReference type="Pfam" id="PF00009">
    <property type="entry name" value="GTP_EFTU"/>
    <property type="match status" value="1"/>
</dbReference>
<evidence type="ECO:0000256" key="5">
    <source>
        <dbReference type="ARBA" id="ARBA00023134"/>
    </source>
</evidence>
<dbReference type="OMA" id="GPQFTFP"/>
<dbReference type="InterPro" id="IPR000640">
    <property type="entry name" value="EFG_V-like"/>
</dbReference>
<evidence type="ECO:0000256" key="3">
    <source>
        <dbReference type="ARBA" id="ARBA00022917"/>
    </source>
</evidence>
<evidence type="ECO:0000256" key="4">
    <source>
        <dbReference type="ARBA" id="ARBA00023128"/>
    </source>
</evidence>
<dbReference type="FunFam" id="3.30.70.240:FF:000001">
    <property type="entry name" value="Elongation factor G"/>
    <property type="match status" value="1"/>
</dbReference>
<sequence length="697" mass="77235">MAHVDAGKTTTTERMLYYSGFIRTMGEIDDGDTTMDYMEQERSRGITINSAAITFNWKNHKINLVDTPGHVDFTMEVERAICALDGAITILDASAGVEPQTFTVWKQANRYEVPRIIYLNKMDKPKASLEMCIQSIEQKLKVEPLLLNLPMFKGNKLNGLIDLINMKIYKWNPSNQGKTYIASSALETEEIKTLAIDGRRKLIESAADFDTELTDLVLSSDNWENVDSLTLQNAIRRITLSNTQVVPVFCGSSYKNIGVQLLMDAIVDYLPSPLDVKCKNVQYYDGQFSALVFKILYDSQRDFVNIIRIYSGELNQGQKLFNVNQKCVEKVGKIFTVYADEYEQIEKATAGNIVAVTGLKNTVTGNTIVSSSHAANAAMKKYAEEHKNNVSDVAPLLGGLQVPDPVFFCSIEPSSLSQQKPLENALLCLKREDPSLRVDTDSETGQTVLSGMGELHLDIIIDRIQKQYKVKADIGPLQVSYRETVQFSAVETVTFNHTIGGTKSHVMVTLGVKPSDERCPSVKIHHSRENQENLTKIRKPHLQAIENGVKLALLNGPVLGFPVENVEIGIHWLDVDGQSPLPSISAAASKCVGALLRKAGSVLLEPVMSLEVIAEPTHLHGILGDLNRRRAQILQIGEQQNMKTLNALVPLADMVGYSTSLRIITSGLATFTMMLDSYQVMTAIDQEKTVKKLTGFT</sequence>
<dbReference type="Pfam" id="PF00679">
    <property type="entry name" value="EFG_C"/>
    <property type="match status" value="1"/>
</dbReference>
<keyword evidence="3" id="KW-0648">Protein biosynthesis</keyword>
<proteinExistence type="predicted"/>
<keyword evidence="8" id="KW-1185">Reference proteome</keyword>
<dbReference type="EMBL" id="AFFK01014262">
    <property type="status" value="NOT_ANNOTATED_CDS"/>
    <property type="molecule type" value="Genomic_DNA"/>
</dbReference>
<dbReference type="Gene3D" id="2.40.30.10">
    <property type="entry name" value="Translation factors"/>
    <property type="match status" value="1"/>
</dbReference>
<dbReference type="Proteomes" id="UP000014500">
    <property type="component" value="Unassembled WGS sequence"/>
</dbReference>
<dbReference type="InterPro" id="IPR005225">
    <property type="entry name" value="Small_GTP-bd"/>
</dbReference>
<name>T1IIF1_STRMM</name>
<dbReference type="Pfam" id="PF22042">
    <property type="entry name" value="EF-G_D2"/>
    <property type="match status" value="1"/>
</dbReference>
<protein>
    <recommendedName>
        <fullName evidence="6">Tr-type G domain-containing protein</fullName>
    </recommendedName>
</protein>
<dbReference type="InterPro" id="IPR009022">
    <property type="entry name" value="EFG_III"/>
</dbReference>
<dbReference type="SMART" id="SM00889">
    <property type="entry name" value="EFG_IV"/>
    <property type="match status" value="1"/>
</dbReference>
<dbReference type="Pfam" id="PF14492">
    <property type="entry name" value="EFG_III"/>
    <property type="match status" value="1"/>
</dbReference>
<dbReference type="PROSITE" id="PS51722">
    <property type="entry name" value="G_TR_2"/>
    <property type="match status" value="1"/>
</dbReference>
<evidence type="ECO:0000256" key="1">
    <source>
        <dbReference type="ARBA" id="ARBA00022741"/>
    </source>
</evidence>
<dbReference type="Gene3D" id="3.30.70.240">
    <property type="match status" value="1"/>
</dbReference>
<reference evidence="8" key="1">
    <citation type="submission" date="2011-05" db="EMBL/GenBank/DDBJ databases">
        <authorList>
            <person name="Richards S.R."/>
            <person name="Qu J."/>
            <person name="Jiang H."/>
            <person name="Jhangiani S.N."/>
            <person name="Agravi P."/>
            <person name="Goodspeed R."/>
            <person name="Gross S."/>
            <person name="Mandapat C."/>
            <person name="Jackson L."/>
            <person name="Mathew T."/>
            <person name="Pu L."/>
            <person name="Thornton R."/>
            <person name="Saada N."/>
            <person name="Wilczek-Boney K.B."/>
            <person name="Lee S."/>
            <person name="Kovar C."/>
            <person name="Wu Y."/>
            <person name="Scherer S.E."/>
            <person name="Worley K.C."/>
            <person name="Muzny D.M."/>
            <person name="Gibbs R."/>
        </authorList>
    </citation>
    <scope>NUCLEOTIDE SEQUENCE</scope>
    <source>
        <strain evidence="8">Brora</strain>
    </source>
</reference>
<feature type="domain" description="Tr-type G" evidence="6">
    <location>
        <begin position="1"/>
        <end position="274"/>
    </location>
</feature>
<dbReference type="NCBIfam" id="TIGR00231">
    <property type="entry name" value="small_GTP"/>
    <property type="match status" value="1"/>
</dbReference>
<keyword evidence="5" id="KW-0342">GTP-binding</keyword>
<dbReference type="SUPFAM" id="SSF54211">
    <property type="entry name" value="Ribosomal protein S5 domain 2-like"/>
    <property type="match status" value="1"/>
</dbReference>
<dbReference type="Gene3D" id="3.30.70.870">
    <property type="entry name" value="Elongation Factor G (Translational Gtpase), domain 3"/>
    <property type="match status" value="1"/>
</dbReference>
<dbReference type="eggNOG" id="KOG0464">
    <property type="taxonomic scope" value="Eukaryota"/>
</dbReference>
<dbReference type="InterPro" id="IPR031157">
    <property type="entry name" value="G_TR_CS"/>
</dbReference>
<dbReference type="InterPro" id="IPR035649">
    <property type="entry name" value="EFG_V"/>
</dbReference>
<reference evidence="7" key="2">
    <citation type="submission" date="2015-02" db="UniProtKB">
        <authorList>
            <consortium name="EnsemblMetazoa"/>
        </authorList>
    </citation>
    <scope>IDENTIFICATION</scope>
</reference>